<comment type="caution">
    <text evidence="9">The sequence shown here is derived from an EMBL/GenBank/DDBJ whole genome shotgun (WGS) entry which is preliminary data.</text>
</comment>
<name>A0A9P8SZT7_9ASCO</name>
<evidence type="ECO:0000313" key="10">
    <source>
        <dbReference type="Proteomes" id="UP000769157"/>
    </source>
</evidence>
<dbReference type="GO" id="GO:0060090">
    <property type="term" value="F:molecular adaptor activity"/>
    <property type="evidence" value="ECO:0007669"/>
    <property type="project" value="TreeGrafter"/>
</dbReference>
<reference evidence="9" key="1">
    <citation type="journal article" date="2021" name="Open Biol.">
        <title>Shared evolutionary footprints suggest mitochondrial oxidative damage underlies multiple complex I losses in fungi.</title>
        <authorList>
            <person name="Schikora-Tamarit M.A."/>
            <person name="Marcet-Houben M."/>
            <person name="Nosek J."/>
            <person name="Gabaldon T."/>
        </authorList>
    </citation>
    <scope>NUCLEOTIDE SEQUENCE</scope>
    <source>
        <strain evidence="9">CBS6075</strain>
    </source>
</reference>
<dbReference type="InterPro" id="IPR007240">
    <property type="entry name" value="Atg17"/>
</dbReference>
<evidence type="ECO:0000256" key="5">
    <source>
        <dbReference type="ARBA" id="ARBA00023136"/>
    </source>
</evidence>
<dbReference type="GeneID" id="70239384"/>
<organism evidence="9 10">
    <name type="scientific">Ogataea philodendri</name>
    <dbReference type="NCBI Taxonomy" id="1378263"/>
    <lineage>
        <taxon>Eukaryota</taxon>
        <taxon>Fungi</taxon>
        <taxon>Dikarya</taxon>
        <taxon>Ascomycota</taxon>
        <taxon>Saccharomycotina</taxon>
        <taxon>Pichiomycetes</taxon>
        <taxon>Pichiales</taxon>
        <taxon>Pichiaceae</taxon>
        <taxon>Ogataea</taxon>
    </lineage>
</organism>
<evidence type="ECO:0000256" key="6">
    <source>
        <dbReference type="RuleBase" id="RU368080"/>
    </source>
</evidence>
<dbReference type="GO" id="GO:0000045">
    <property type="term" value="P:autophagosome assembly"/>
    <property type="evidence" value="ECO:0007669"/>
    <property type="project" value="TreeGrafter"/>
</dbReference>
<evidence type="ECO:0000256" key="1">
    <source>
        <dbReference type="ARBA" id="ARBA00006259"/>
    </source>
</evidence>
<dbReference type="AlphaFoldDB" id="A0A9P8SZT7"/>
<dbReference type="InterPro" id="IPR045326">
    <property type="entry name" value="ATG17-like_dom"/>
</dbReference>
<keyword evidence="7" id="KW-0175">Coiled coil</keyword>
<keyword evidence="3 6" id="KW-0963">Cytoplasm</keyword>
<feature type="domain" description="Autophagy protein ATG17-like" evidence="8">
    <location>
        <begin position="16"/>
        <end position="390"/>
    </location>
</feature>
<evidence type="ECO:0000256" key="4">
    <source>
        <dbReference type="ARBA" id="ARBA00023006"/>
    </source>
</evidence>
<comment type="function">
    <text evidence="6">Autophagy-specific protein that functions in response to autophagy-inducing signals as a scaffold to recruit other ATG proteins to organize preautophagosomal structure (PAS) formation. Modulates the timing and magnitude of the autophagy response, such as the size of the sequestering vesicles. Plays particularly a role in pexophagy and nucleophagy.</text>
</comment>
<evidence type="ECO:0000259" key="8">
    <source>
        <dbReference type="Pfam" id="PF04108"/>
    </source>
</evidence>
<accession>A0A9P8SZT7</accession>
<dbReference type="GO" id="GO:0034727">
    <property type="term" value="P:piecemeal microautophagy of the nucleus"/>
    <property type="evidence" value="ECO:0007669"/>
    <property type="project" value="TreeGrafter"/>
</dbReference>
<protein>
    <recommendedName>
        <fullName evidence="2 6">Autophagy-related protein 17</fullName>
    </recommendedName>
</protein>
<evidence type="ECO:0000313" key="9">
    <source>
        <dbReference type="EMBL" id="KAH3660215.1"/>
    </source>
</evidence>
<dbReference type="Proteomes" id="UP000769157">
    <property type="component" value="Unassembled WGS sequence"/>
</dbReference>
<gene>
    <name evidence="9" type="ORF">OGAPHI_007420</name>
</gene>
<dbReference type="RefSeq" id="XP_046057926.1">
    <property type="nucleotide sequence ID" value="XM_046208814.1"/>
</dbReference>
<dbReference type="OrthoDB" id="1937984at2759"/>
<keyword evidence="4 6" id="KW-0072">Autophagy</keyword>
<dbReference type="GO" id="GO:0000422">
    <property type="term" value="P:autophagy of mitochondrion"/>
    <property type="evidence" value="ECO:0007669"/>
    <property type="project" value="TreeGrafter"/>
</dbReference>
<comment type="subcellular location">
    <subcellularLocation>
        <location evidence="6">Cytoplasm</location>
    </subcellularLocation>
    <subcellularLocation>
        <location evidence="6">Preautophagosomal structure membrane</location>
        <topology evidence="6">Peripheral membrane protein</topology>
    </subcellularLocation>
</comment>
<evidence type="ECO:0000256" key="2">
    <source>
        <dbReference type="ARBA" id="ARBA00013806"/>
    </source>
</evidence>
<dbReference type="Pfam" id="PF04108">
    <property type="entry name" value="ATG17_like"/>
    <property type="match status" value="1"/>
</dbReference>
<feature type="coiled-coil region" evidence="7">
    <location>
        <begin position="149"/>
        <end position="176"/>
    </location>
</feature>
<evidence type="ECO:0000256" key="3">
    <source>
        <dbReference type="ARBA" id="ARBA00022490"/>
    </source>
</evidence>
<comment type="similarity">
    <text evidence="1 6">Belongs to the ATG17 family.</text>
</comment>
<dbReference type="GO" id="GO:1990316">
    <property type="term" value="C:Atg1/ULK1 kinase complex"/>
    <property type="evidence" value="ECO:0007669"/>
    <property type="project" value="TreeGrafter"/>
</dbReference>
<sequence length="432" mass="49528">MAIPVAQWVADARAKLTLAEHICNDANTYITTSNEKLQLRNRKVPKLLYFLDALQQQIQLLTVIRDSLVLNLNSVMERRSAVRSGLLRDVDRLQNTISVMKNTTVVFDGETSLFDYISEAGIEDLFADVEQNIKEIDSLVKGNRTDALLIRLSSDLDNLNNEMNTLISKAHDLRLLDDQDDLDEFVDPITKLLEINNELENEMVGMLTGFNNHYDQCEKGQKLLEDPSFPEDEKEELVTVLENDVEDLPEVMRSLKSTGDVITKNCKEVIKILDIFETLYGLVEKFIDELQQYGEQKLVVQLNEFVEINSEVGRKLEASEIHKASLAQYNDDFQQFIRSYYSLIVEVDRRAQVNQQLTMAINNFKATVNSIVDNDYEKRLEFLDKHGDFIPQNLIDPQIINSTTPQIEIAFDHEPLPPLTKDAIQTAKKFLR</sequence>
<dbReference type="GO" id="GO:0034045">
    <property type="term" value="C:phagophore assembly site membrane"/>
    <property type="evidence" value="ECO:0007669"/>
    <property type="project" value="UniProtKB-SubCell"/>
</dbReference>
<keyword evidence="5" id="KW-0472">Membrane</keyword>
<keyword evidence="10" id="KW-1185">Reference proteome</keyword>
<reference evidence="9" key="2">
    <citation type="submission" date="2021-01" db="EMBL/GenBank/DDBJ databases">
        <authorList>
            <person name="Schikora-Tamarit M.A."/>
        </authorList>
    </citation>
    <scope>NUCLEOTIDE SEQUENCE</scope>
    <source>
        <strain evidence="9">CBS6075</strain>
    </source>
</reference>
<dbReference type="PANTHER" id="PTHR28005:SF1">
    <property type="entry name" value="AUTOPHAGY-RELATED PROTEIN 17"/>
    <property type="match status" value="1"/>
</dbReference>
<dbReference type="EMBL" id="JAEUBE010000511">
    <property type="protein sequence ID" value="KAH3660215.1"/>
    <property type="molecule type" value="Genomic_DNA"/>
</dbReference>
<evidence type="ECO:0000256" key="7">
    <source>
        <dbReference type="SAM" id="Coils"/>
    </source>
</evidence>
<dbReference type="GO" id="GO:0030295">
    <property type="term" value="F:protein kinase activator activity"/>
    <property type="evidence" value="ECO:0007669"/>
    <property type="project" value="TreeGrafter"/>
</dbReference>
<dbReference type="PANTHER" id="PTHR28005">
    <property type="entry name" value="AUTOPHAGY-RELATED PROTEIN 17"/>
    <property type="match status" value="1"/>
</dbReference>
<proteinExistence type="inferred from homology"/>